<reference evidence="3" key="1">
    <citation type="submission" date="2021-05" db="EMBL/GenBank/DDBJ databases">
        <authorList>
            <person name="Stam R."/>
        </authorList>
    </citation>
    <scope>NUCLEOTIDE SEQUENCE</scope>
    <source>
        <strain evidence="3">CS162</strain>
    </source>
</reference>
<keyword evidence="2" id="KW-0472">Membrane</keyword>
<accession>A0A8J2N3A8</accession>
<sequence length="534" mass="60529">MLKPNRRPIHEYELVPRQSLDGQDEEDVGQEPGASSSSRRSWLNRLGSRFNAVNKLSDRAVYAHYVTPRRRKRSILRLIYWSLFSVPYILIVLVLVAGIFFPSYTVRPPHYKELRQRATNTGRANPYNEKVFIAASLAETKGDLTSGAWGREVLELVELLGQENVHLSIYEDNPDPVTKQSLISFREQVKCNSTIVSEDLDLATLPHITLPNGEKRLKRIAFLAEVRNRALAPIDKHGVKFDKVLYLNDVNFDPVEAAQLLFATNIDSTGRADYAAACAVDHIMPFKFYDRFATRDFDGMITGLPFFPWFTSAGTGTSRSDVLAGKDAVRVRSCWGGMVAFEAKWFQDGAGVQPEPANPQNGTPNHSVSPLRFRHDNETFWEASECCLINADLQYRMSGKGRPAESRIYMNPFVRVAYDEKTLSWLSFIRRPERLYAPIHDILNYFVGFPEKKARFAEEPGELVTDKLWIYDQPAAAFAQNATEADLEGHYEEQTRRAEPGGYCSSPNLLVINEKPEHGSGAWSKIFVPRPPKY</sequence>
<evidence type="ECO:0000313" key="4">
    <source>
        <dbReference type="Proteomes" id="UP000676310"/>
    </source>
</evidence>
<evidence type="ECO:0008006" key="5">
    <source>
        <dbReference type="Google" id="ProtNLM"/>
    </source>
</evidence>
<dbReference type="PANTHER" id="PTHR34144:SF8">
    <property type="entry name" value="GLYCOSYLTRANSFERASE FAMILY 69 PROTEIN"/>
    <property type="match status" value="1"/>
</dbReference>
<feature type="region of interest" description="Disordered" evidence="1">
    <location>
        <begin position="1"/>
        <end position="39"/>
    </location>
</feature>
<keyword evidence="2" id="KW-0812">Transmembrane</keyword>
<dbReference type="Proteomes" id="UP000676310">
    <property type="component" value="Unassembled WGS sequence"/>
</dbReference>
<dbReference type="AlphaFoldDB" id="A0A8J2N3A8"/>
<comment type="caution">
    <text evidence="3">The sequence shown here is derived from an EMBL/GenBank/DDBJ whole genome shotgun (WGS) entry which is preliminary data.</text>
</comment>
<evidence type="ECO:0000313" key="3">
    <source>
        <dbReference type="EMBL" id="CAG5179218.1"/>
    </source>
</evidence>
<keyword evidence="4" id="KW-1185">Reference proteome</keyword>
<dbReference type="RefSeq" id="XP_043172660.1">
    <property type="nucleotide sequence ID" value="XM_043316725.1"/>
</dbReference>
<gene>
    <name evidence="3" type="ORF">ALTATR162_LOCUS9092</name>
</gene>
<feature type="transmembrane region" description="Helical" evidence="2">
    <location>
        <begin position="78"/>
        <end position="101"/>
    </location>
</feature>
<protein>
    <recommendedName>
        <fullName evidence="5">Glycosyltransferase family 69 protein</fullName>
    </recommendedName>
</protein>
<dbReference type="InterPro" id="IPR021047">
    <property type="entry name" value="Mannosyltransferase_CMT1"/>
</dbReference>
<name>A0A8J2N3A8_9PLEO</name>
<dbReference type="GeneID" id="67021275"/>
<dbReference type="Pfam" id="PF11735">
    <property type="entry name" value="CAP59_mtransfer"/>
    <property type="match status" value="1"/>
</dbReference>
<evidence type="ECO:0000256" key="2">
    <source>
        <dbReference type="SAM" id="Phobius"/>
    </source>
</evidence>
<proteinExistence type="predicted"/>
<dbReference type="EMBL" id="CAJRGZ010000023">
    <property type="protein sequence ID" value="CAG5179218.1"/>
    <property type="molecule type" value="Genomic_DNA"/>
</dbReference>
<dbReference type="PANTHER" id="PTHR34144">
    <property type="entry name" value="CHROMOSOME 8, WHOLE GENOME SHOTGUN SEQUENCE"/>
    <property type="match status" value="1"/>
</dbReference>
<keyword evidence="2" id="KW-1133">Transmembrane helix</keyword>
<evidence type="ECO:0000256" key="1">
    <source>
        <dbReference type="SAM" id="MobiDB-lite"/>
    </source>
</evidence>
<dbReference type="OrthoDB" id="262547at2759"/>
<organism evidence="3 4">
    <name type="scientific">Alternaria atra</name>
    <dbReference type="NCBI Taxonomy" id="119953"/>
    <lineage>
        <taxon>Eukaryota</taxon>
        <taxon>Fungi</taxon>
        <taxon>Dikarya</taxon>
        <taxon>Ascomycota</taxon>
        <taxon>Pezizomycotina</taxon>
        <taxon>Dothideomycetes</taxon>
        <taxon>Pleosporomycetidae</taxon>
        <taxon>Pleosporales</taxon>
        <taxon>Pleosporineae</taxon>
        <taxon>Pleosporaceae</taxon>
        <taxon>Alternaria</taxon>
        <taxon>Alternaria sect. Ulocladioides</taxon>
    </lineage>
</organism>